<dbReference type="Proteomes" id="UP001245683">
    <property type="component" value="Unassembled WGS sequence"/>
</dbReference>
<dbReference type="RefSeq" id="WP_315343251.1">
    <property type="nucleotide sequence ID" value="NZ_JAVDZE010000006.1"/>
</dbReference>
<evidence type="ECO:0000313" key="2">
    <source>
        <dbReference type="Proteomes" id="UP001245683"/>
    </source>
</evidence>
<dbReference type="EMBL" id="JAVDZE010000006">
    <property type="protein sequence ID" value="MDV3104710.1"/>
    <property type="molecule type" value="Genomic_DNA"/>
</dbReference>
<reference evidence="1 2" key="1">
    <citation type="submission" date="2023-08" db="EMBL/GenBank/DDBJ databases">
        <title>Draft genome sequence of Thermococcus waiotapuensis WT1T, a thermophilic sulphur-dependent archaeon from order Thermococcales.</title>
        <authorList>
            <person name="Manners S.H."/>
            <person name="Carere C.R."/>
            <person name="Dhami M.K."/>
            <person name="Dobson R.C.J."/>
            <person name="Stott M.B."/>
        </authorList>
    </citation>
    <scope>NUCLEOTIDE SEQUENCE [LARGE SCALE GENOMIC DNA]</scope>
    <source>
        <strain evidence="1 2">WT1</strain>
    </source>
</reference>
<gene>
    <name evidence="1" type="ORF">RBI02_09225</name>
</gene>
<keyword evidence="2" id="KW-1185">Reference proteome</keyword>
<evidence type="ECO:0000313" key="1">
    <source>
        <dbReference type="EMBL" id="MDV3104710.1"/>
    </source>
</evidence>
<dbReference type="AlphaFoldDB" id="A0AAE4NW77"/>
<accession>A0AAE4NW77</accession>
<sequence>MRPPLGRHVGHIEYLVDLAGYKHPSPGFDFVYHLLKWSDRSMGSFENESRIAALIERLQENPRPKGVAAITFENFRGFSEGLWDGG</sequence>
<comment type="caution">
    <text evidence="1">The sequence shown here is derived from an EMBL/GenBank/DDBJ whole genome shotgun (WGS) entry which is preliminary data.</text>
</comment>
<organism evidence="1 2">
    <name type="scientific">Thermococcus waiotapuensis</name>
    <dbReference type="NCBI Taxonomy" id="90909"/>
    <lineage>
        <taxon>Archaea</taxon>
        <taxon>Methanobacteriati</taxon>
        <taxon>Methanobacteriota</taxon>
        <taxon>Thermococci</taxon>
        <taxon>Thermococcales</taxon>
        <taxon>Thermococcaceae</taxon>
        <taxon>Thermococcus</taxon>
    </lineage>
</organism>
<protein>
    <submittedName>
        <fullName evidence="1">Uncharacterized protein</fullName>
    </submittedName>
</protein>
<name>A0AAE4NW77_9EURY</name>
<proteinExistence type="predicted"/>